<protein>
    <submittedName>
        <fullName evidence="1">Uncharacterized protein</fullName>
    </submittedName>
</protein>
<proteinExistence type="predicted"/>
<dbReference type="EMBL" id="FIJK01000008">
    <property type="protein sequence ID" value="CYW13304.1"/>
    <property type="molecule type" value="Genomic_DNA"/>
</dbReference>
<dbReference type="Proteomes" id="UP000069526">
    <property type="component" value="Unassembled WGS sequence"/>
</dbReference>
<gene>
    <name evidence="1" type="ORF">ERS132539_00542</name>
</gene>
<reference evidence="1 2" key="1">
    <citation type="submission" date="2016-02" db="EMBL/GenBank/DDBJ databases">
        <authorList>
            <consortium name="Pathogen Informatics"/>
        </authorList>
    </citation>
    <scope>NUCLEOTIDE SEQUENCE [LARGE SCALE GENOMIC DNA]</scope>
    <source>
        <strain evidence="1 2">SS1013</strain>
    </source>
</reference>
<organism evidence="1 2">
    <name type="scientific">Streptococcus suis</name>
    <dbReference type="NCBI Taxonomy" id="1307"/>
    <lineage>
        <taxon>Bacteria</taxon>
        <taxon>Bacillati</taxon>
        <taxon>Bacillota</taxon>
        <taxon>Bacilli</taxon>
        <taxon>Lactobacillales</taxon>
        <taxon>Streptococcaceae</taxon>
        <taxon>Streptococcus</taxon>
    </lineage>
</organism>
<evidence type="ECO:0000313" key="2">
    <source>
        <dbReference type="Proteomes" id="UP000069526"/>
    </source>
</evidence>
<dbReference type="AlphaFoldDB" id="A0A0Z8MQQ7"/>
<name>A0A0Z8MQQ7_STRSU</name>
<sequence>MNNFIKQVIENHGYQSYGKVIEFLENSNEFIAECNNWTD</sequence>
<accession>A0A0Z8MQQ7</accession>
<evidence type="ECO:0000313" key="1">
    <source>
        <dbReference type="EMBL" id="CYW13304.1"/>
    </source>
</evidence>